<dbReference type="PANTHER" id="PTHR23512:SF12">
    <property type="entry name" value="TRANSPORTER, PUTATIVE (AFU_ORTHOLOGUE AFUA_4G00260)-RELATED"/>
    <property type="match status" value="1"/>
</dbReference>
<sequence length="538" mass="59904">MSTNIEKGSKAETAENLSNSDLTHSLQSKKQEISETASWKMKAFVLLSILSLPVGCHFLEATLGTLKTPLKRSMKINNTQFSILLSCVTLVNTVLPLVAGFLLDDVRRLGPIRSTAMVSMIIVIGSILVAIGANLNSYSCMVTGQVIYGLGGGMIITMEEGIFSRWFRDKEVAIVVGISLSVARLTKWIAKMIAFPIVNLTGSIASPIYVGTFLCILGALINFIYWFVMWKKGMATISGKDLSLSKTKVEQKKENKWSYSVLLYIPGIFWMVPLVQLVMSSVLSSFDDVATEYIEFRYQKDSIMAGYQSSLTQVVPIVGAPLLGIFVHKYGQRLTLLFIGTLVLLVSMVLLSYTWVVPAVGMIIFSMALSLGPVALLSSTSLLLPHELSGTAMGLHKCANNIGTTIVSVLVGYVQDLTYHDGNPYDDMTDLQTEYDGVMILYLVLAVSSVFIAIAFLVLDRMVLHSWLQVNKTERDKRLDEYVNGYEKTEEDLKLVGLRLRKKKKFTYVSFFAFWLIVAWIIFFTFALMPVYQHYNIT</sequence>
<evidence type="ECO:0000256" key="1">
    <source>
        <dbReference type="ARBA" id="ARBA00004141"/>
    </source>
</evidence>
<comment type="catalytic activity">
    <reaction evidence="12">
        <text>L-histidyl-L-alpha-amino acid(out) = L-histidyl-L-alpha-amino acid(in)</text>
        <dbReference type="Rhea" id="RHEA:79379"/>
        <dbReference type="ChEBI" id="CHEBI:229964"/>
    </reaction>
</comment>
<evidence type="ECO:0000256" key="18">
    <source>
        <dbReference type="ARBA" id="ARBA00046376"/>
    </source>
</evidence>
<reference evidence="22 23" key="1">
    <citation type="journal article" date="2018" name="G3 (Bethesda)">
        <title>Phylogenetic and Phylogenomic Definition of Rhizopus Species.</title>
        <authorList>
            <person name="Gryganskyi A.P."/>
            <person name="Golan J."/>
            <person name="Dolatabadi S."/>
            <person name="Mondo S."/>
            <person name="Robb S."/>
            <person name="Idnurm A."/>
            <person name="Muszewska A."/>
            <person name="Steczkiewicz K."/>
            <person name="Masonjones S."/>
            <person name="Liao H.L."/>
            <person name="Gajdeczka M.T."/>
            <person name="Anike F."/>
            <person name="Vuek A."/>
            <person name="Anishchenko I.M."/>
            <person name="Voigt K."/>
            <person name="de Hoog G.S."/>
            <person name="Smith M.E."/>
            <person name="Heitman J."/>
            <person name="Vilgalys R."/>
            <person name="Stajich J.E."/>
        </authorList>
    </citation>
    <scope>NUCLEOTIDE SEQUENCE [LARGE SCALE GENOMIC DNA]</scope>
    <source>
        <strain evidence="22 23">LSU 92-RS-03</strain>
    </source>
</reference>
<dbReference type="InterPro" id="IPR011701">
    <property type="entry name" value="MFS"/>
</dbReference>
<evidence type="ECO:0000256" key="14">
    <source>
        <dbReference type="ARBA" id="ARBA00044924"/>
    </source>
</evidence>
<evidence type="ECO:0000256" key="16">
    <source>
        <dbReference type="ARBA" id="ARBA00045018"/>
    </source>
</evidence>
<keyword evidence="20" id="KW-0472">Membrane</keyword>
<feature type="domain" description="Major facilitator superfamily (MFS) profile" evidence="21">
    <location>
        <begin position="43"/>
        <end position="463"/>
    </location>
</feature>
<feature type="transmembrane region" description="Helical" evidence="20">
    <location>
        <begin position="261"/>
        <end position="286"/>
    </location>
</feature>
<dbReference type="AlphaFoldDB" id="A0A367IV91"/>
<dbReference type="PROSITE" id="PS50850">
    <property type="entry name" value="MFS"/>
    <property type="match status" value="1"/>
</dbReference>
<evidence type="ECO:0000256" key="13">
    <source>
        <dbReference type="ARBA" id="ARBA00044919"/>
    </source>
</evidence>
<comment type="catalytic activity">
    <reaction evidence="14">
        <text>L-lysyl-glycine(out) = L-lysyl-glycine(in)</text>
        <dbReference type="Rhea" id="RHEA:79407"/>
        <dbReference type="ChEBI" id="CHEBI:191202"/>
    </reaction>
</comment>
<proteinExistence type="predicted"/>
<comment type="catalytic activity">
    <reaction evidence="11">
        <text>L-arginyl-glycine(out) = L-arginyl-glycine(in)</text>
        <dbReference type="Rhea" id="RHEA:79391"/>
        <dbReference type="ChEBI" id="CHEBI:229955"/>
    </reaction>
</comment>
<dbReference type="GO" id="GO:0016020">
    <property type="term" value="C:membrane"/>
    <property type="evidence" value="ECO:0007669"/>
    <property type="project" value="UniProtKB-SubCell"/>
</dbReference>
<gene>
    <name evidence="22" type="ORF">CU098_002729</name>
</gene>
<evidence type="ECO:0000256" key="4">
    <source>
        <dbReference type="ARBA" id="ARBA00044881"/>
    </source>
</evidence>
<dbReference type="OrthoDB" id="424834at2759"/>
<feature type="transmembrane region" description="Helical" evidence="20">
    <location>
        <begin position="174"/>
        <end position="198"/>
    </location>
</feature>
<name>A0A367IV91_RHIST</name>
<keyword evidence="23" id="KW-1185">Reference proteome</keyword>
<dbReference type="STRING" id="4846.A0A367IV91"/>
<dbReference type="Proteomes" id="UP000253551">
    <property type="component" value="Unassembled WGS sequence"/>
</dbReference>
<dbReference type="InterPro" id="IPR036259">
    <property type="entry name" value="MFS_trans_sf"/>
</dbReference>
<feature type="transmembrane region" description="Helical" evidence="20">
    <location>
        <begin position="147"/>
        <end position="167"/>
    </location>
</feature>
<evidence type="ECO:0000256" key="3">
    <source>
        <dbReference type="ARBA" id="ARBA00044878"/>
    </source>
</evidence>
<evidence type="ECO:0000256" key="8">
    <source>
        <dbReference type="ARBA" id="ARBA00044898"/>
    </source>
</evidence>
<evidence type="ECO:0000256" key="6">
    <source>
        <dbReference type="ARBA" id="ARBA00044891"/>
    </source>
</evidence>
<organism evidence="22 23">
    <name type="scientific">Rhizopus stolonifer</name>
    <name type="common">Rhizopus nigricans</name>
    <dbReference type="NCBI Taxonomy" id="4846"/>
    <lineage>
        <taxon>Eukaryota</taxon>
        <taxon>Fungi</taxon>
        <taxon>Fungi incertae sedis</taxon>
        <taxon>Mucoromycota</taxon>
        <taxon>Mucoromycotina</taxon>
        <taxon>Mucoromycetes</taxon>
        <taxon>Mucorales</taxon>
        <taxon>Mucorineae</taxon>
        <taxon>Rhizopodaceae</taxon>
        <taxon>Rhizopus</taxon>
    </lineage>
</organism>
<dbReference type="Gene3D" id="1.20.1250.20">
    <property type="entry name" value="MFS general substrate transporter like domains"/>
    <property type="match status" value="2"/>
</dbReference>
<evidence type="ECO:0000256" key="2">
    <source>
        <dbReference type="ARBA" id="ARBA00044876"/>
    </source>
</evidence>
<comment type="catalytic activity">
    <reaction evidence="13">
        <text>L-alanyl-L-lysine(out) = L-alanyl-L-lysine(in)</text>
        <dbReference type="Rhea" id="RHEA:79415"/>
        <dbReference type="ChEBI" id="CHEBI:192470"/>
    </reaction>
</comment>
<dbReference type="EMBL" id="PJQM01005450">
    <property type="protein sequence ID" value="RCH81598.1"/>
    <property type="molecule type" value="Genomic_DNA"/>
</dbReference>
<evidence type="ECO:0000256" key="19">
    <source>
        <dbReference type="SAM" id="MobiDB-lite"/>
    </source>
</evidence>
<comment type="caution">
    <text evidence="22">The sequence shown here is derived from an EMBL/GenBank/DDBJ whole genome shotgun (WGS) entry which is preliminary data.</text>
</comment>
<feature type="transmembrane region" description="Helical" evidence="20">
    <location>
        <begin position="398"/>
        <end position="419"/>
    </location>
</feature>
<feature type="transmembrane region" description="Helical" evidence="20">
    <location>
        <begin position="204"/>
        <end position="228"/>
    </location>
</feature>
<comment type="catalytic activity">
    <reaction evidence="8">
        <text>L-aspartyl-L-lysine(out) = L-aspartyl-L-lysine(in)</text>
        <dbReference type="Rhea" id="RHEA:79411"/>
        <dbReference type="ChEBI" id="CHEBI:229953"/>
    </reaction>
</comment>
<evidence type="ECO:0000256" key="17">
    <source>
        <dbReference type="ARBA" id="ARBA00045709"/>
    </source>
</evidence>
<evidence type="ECO:0000256" key="5">
    <source>
        <dbReference type="ARBA" id="ARBA00044884"/>
    </source>
</evidence>
<feature type="transmembrane region" description="Helical" evidence="20">
    <location>
        <begin position="306"/>
        <end position="327"/>
    </location>
</feature>
<feature type="transmembrane region" description="Helical" evidence="20">
    <location>
        <begin position="508"/>
        <end position="532"/>
    </location>
</feature>
<comment type="catalytic activity">
    <reaction evidence="3">
        <text>L-histidyl-glycine(out) = L-histidyl-glycine(in)</text>
        <dbReference type="Rhea" id="RHEA:79395"/>
        <dbReference type="ChEBI" id="CHEBI:229957"/>
    </reaction>
</comment>
<comment type="catalytic activity">
    <reaction evidence="10">
        <text>L-lysyl-L-lysine(out) = L-lysyl-L-lysine(in)</text>
        <dbReference type="Rhea" id="RHEA:79403"/>
        <dbReference type="ChEBI" id="CHEBI:229956"/>
    </reaction>
</comment>
<evidence type="ECO:0000256" key="12">
    <source>
        <dbReference type="ARBA" id="ARBA00044912"/>
    </source>
</evidence>
<evidence type="ECO:0000256" key="9">
    <source>
        <dbReference type="ARBA" id="ARBA00044899"/>
    </source>
</evidence>
<protein>
    <recommendedName>
        <fullName evidence="15">Lysosomal dipeptide transporter MFSD1</fullName>
    </recommendedName>
    <alternativeName>
        <fullName evidence="16">Major facilitator superfamily domain-containing protein 1</fullName>
    </alternativeName>
</protein>
<evidence type="ECO:0000256" key="10">
    <source>
        <dbReference type="ARBA" id="ARBA00044900"/>
    </source>
</evidence>
<feature type="region of interest" description="Disordered" evidence="19">
    <location>
        <begin position="1"/>
        <end position="23"/>
    </location>
</feature>
<comment type="catalytic activity">
    <reaction evidence="5">
        <text>L-alpha-aminoacyl-L-histidine(out) = L-alpha-aminoacyl-L-histidine(in)</text>
        <dbReference type="Rhea" id="RHEA:79375"/>
        <dbReference type="ChEBI" id="CHEBI:229967"/>
    </reaction>
</comment>
<evidence type="ECO:0000313" key="22">
    <source>
        <dbReference type="EMBL" id="RCH81598.1"/>
    </source>
</evidence>
<feature type="transmembrane region" description="Helical" evidence="20">
    <location>
        <begin position="83"/>
        <end position="103"/>
    </location>
</feature>
<dbReference type="PANTHER" id="PTHR23512">
    <property type="entry name" value="MAJOR FACILITATOR SUPERFAMILY DOMAIN-CONTAINING PROTEIN 1"/>
    <property type="match status" value="1"/>
</dbReference>
<evidence type="ECO:0000313" key="23">
    <source>
        <dbReference type="Proteomes" id="UP000253551"/>
    </source>
</evidence>
<feature type="transmembrane region" description="Helical" evidence="20">
    <location>
        <begin position="362"/>
        <end position="386"/>
    </location>
</feature>
<dbReference type="GO" id="GO:0022857">
    <property type="term" value="F:transmembrane transporter activity"/>
    <property type="evidence" value="ECO:0007669"/>
    <property type="project" value="InterPro"/>
</dbReference>
<dbReference type="InterPro" id="IPR020846">
    <property type="entry name" value="MFS_dom"/>
</dbReference>
<comment type="catalytic activity">
    <reaction evidence="2">
        <text>L-lysyl-L-alanine(out) = L-lysyl-L-alanine(in)</text>
        <dbReference type="Rhea" id="RHEA:79399"/>
        <dbReference type="ChEBI" id="CHEBI:229954"/>
    </reaction>
</comment>
<dbReference type="SUPFAM" id="SSF103473">
    <property type="entry name" value="MFS general substrate transporter"/>
    <property type="match status" value="1"/>
</dbReference>
<dbReference type="InterPro" id="IPR052187">
    <property type="entry name" value="MFSD1"/>
</dbReference>
<comment type="subunit">
    <text evidence="18">Homodimer. Interacts with lysosomal protein GLMP (via lumenal domain); the interaction starts while both proteins are still in the endoplasmic reticulum and is required for stabilization of MFSD1 in lysosomes but has no direct effect on its targeting to lysosomes or transporter activity.</text>
</comment>
<feature type="transmembrane region" description="Helical" evidence="20">
    <location>
        <begin position="43"/>
        <end position="63"/>
    </location>
</feature>
<accession>A0A367IV91</accession>
<feature type="transmembrane region" description="Helical" evidence="20">
    <location>
        <begin position="439"/>
        <end position="459"/>
    </location>
</feature>
<comment type="subcellular location">
    <subcellularLocation>
        <location evidence="1">Membrane</location>
        <topology evidence="1">Multi-pass membrane protein</topology>
    </subcellularLocation>
</comment>
<comment type="catalytic activity">
    <reaction evidence="4">
        <text>L-alpha-aminoacyl-L-arginine(out) = L-alpha-aminoacyl-L-arginine(in)</text>
        <dbReference type="Rhea" id="RHEA:79367"/>
        <dbReference type="ChEBI" id="CHEBI:229968"/>
    </reaction>
</comment>
<evidence type="ECO:0000256" key="20">
    <source>
        <dbReference type="SAM" id="Phobius"/>
    </source>
</evidence>
<evidence type="ECO:0000256" key="15">
    <source>
        <dbReference type="ARBA" id="ARBA00044985"/>
    </source>
</evidence>
<evidence type="ECO:0000256" key="11">
    <source>
        <dbReference type="ARBA" id="ARBA00044903"/>
    </source>
</evidence>
<comment type="catalytic activity">
    <reaction evidence="7">
        <text>L-alpha-aminoacyl-L-lysine(out) = L-alpha-aminoacyl-L-lysine(in)</text>
        <dbReference type="Rhea" id="RHEA:79383"/>
        <dbReference type="ChEBI" id="CHEBI:229966"/>
    </reaction>
</comment>
<comment type="catalytic activity">
    <reaction evidence="9">
        <text>L-arginyl-L-alpha-amino acid(out) = L-arginyl-L-alpha-amino acid(in)</text>
        <dbReference type="Rhea" id="RHEA:79371"/>
        <dbReference type="ChEBI" id="CHEBI:84315"/>
    </reaction>
</comment>
<dbReference type="Pfam" id="PF07690">
    <property type="entry name" value="MFS_1"/>
    <property type="match status" value="1"/>
</dbReference>
<feature type="transmembrane region" description="Helical" evidence="20">
    <location>
        <begin position="115"/>
        <end position="135"/>
    </location>
</feature>
<evidence type="ECO:0000259" key="21">
    <source>
        <dbReference type="PROSITE" id="PS50850"/>
    </source>
</evidence>
<feature type="transmembrane region" description="Helical" evidence="20">
    <location>
        <begin position="334"/>
        <end position="356"/>
    </location>
</feature>
<comment type="catalytic activity">
    <reaction evidence="6">
        <text>L-lysyl-L-alpha-amino acid(out) = L-lysyl-L-alpha-amino acid(in)</text>
        <dbReference type="Rhea" id="RHEA:79387"/>
        <dbReference type="ChEBI" id="CHEBI:229965"/>
    </reaction>
</comment>
<keyword evidence="20" id="KW-1133">Transmembrane helix</keyword>
<keyword evidence="20" id="KW-0812">Transmembrane</keyword>
<evidence type="ECO:0000256" key="7">
    <source>
        <dbReference type="ARBA" id="ARBA00044893"/>
    </source>
</evidence>
<comment type="function">
    <text evidence="17">Lysosomal dipeptide uniporter that selectively exports lysine, arginine or histidine-containing dipeptides with a net positive charge from the lysosome lumen into the cytosol. Could play a role in a specific type of protein O-glycosylation indirectly regulating macrophages migration and tissue invasion. Also essential for liver homeostasis.</text>
</comment>